<keyword evidence="2" id="KW-0720">Serine protease</keyword>
<dbReference type="InterPro" id="IPR011044">
    <property type="entry name" value="Quino_amine_DH_bsu"/>
</dbReference>
<keyword evidence="1" id="KW-0732">Signal</keyword>
<dbReference type="AlphaFoldDB" id="U5LFU2"/>
<dbReference type="InterPro" id="IPR001940">
    <property type="entry name" value="Peptidase_S1C"/>
</dbReference>
<evidence type="ECO:0000256" key="2">
    <source>
        <dbReference type="ARBA" id="ARBA00022825"/>
    </source>
</evidence>
<protein>
    <recommendedName>
        <fullName evidence="3">SLH domain-containing protein</fullName>
    </recommendedName>
</protein>
<reference evidence="4 5" key="1">
    <citation type="submission" date="2013-07" db="EMBL/GenBank/DDBJ databases">
        <title>Complete genome sequence of Bacillus infantis NRRL B-14911 that has potential to induce cardiac disease by antigenic mimicry.</title>
        <authorList>
            <person name="Massilamany C."/>
            <person name="Smith T.P.L."/>
            <person name="Loy J.D."/>
            <person name="Barletta R."/>
            <person name="Reddy J."/>
        </authorList>
    </citation>
    <scope>NUCLEOTIDE SEQUENCE [LARGE SCALE GENOMIC DNA]</scope>
    <source>
        <strain evidence="4 5">NRRL B-14911</strain>
    </source>
</reference>
<proteinExistence type="predicted"/>
<accession>U5LFU2</accession>
<dbReference type="PANTHER" id="PTHR22939">
    <property type="entry name" value="SERINE PROTEASE FAMILY S1C HTRA-RELATED"/>
    <property type="match status" value="1"/>
</dbReference>
<gene>
    <name evidence="4" type="ORF">N288_22425</name>
</gene>
<dbReference type="InterPro" id="IPR015943">
    <property type="entry name" value="WD40/YVTN_repeat-like_dom_sf"/>
</dbReference>
<dbReference type="PROSITE" id="PS51272">
    <property type="entry name" value="SLH"/>
    <property type="match status" value="3"/>
</dbReference>
<dbReference type="PANTHER" id="PTHR22939:SF129">
    <property type="entry name" value="SERINE PROTEASE HTRA2, MITOCHONDRIAL"/>
    <property type="match status" value="1"/>
</dbReference>
<evidence type="ECO:0000313" key="5">
    <source>
        <dbReference type="Proteomes" id="UP000017805"/>
    </source>
</evidence>
<dbReference type="RefSeq" id="WP_022544425.1">
    <property type="nucleotide sequence ID" value="NC_022524.1"/>
</dbReference>
<dbReference type="HOGENOM" id="CLU_376275_0_0_9"/>
<dbReference type="Gene3D" id="2.40.10.120">
    <property type="match status" value="1"/>
</dbReference>
<dbReference type="InterPro" id="IPR001119">
    <property type="entry name" value="SLH_dom"/>
</dbReference>
<keyword evidence="2" id="KW-0378">Hydrolase</keyword>
<name>U5LFU2_9BACI</name>
<sequence length="751" mass="83698">MQRAFKIILTLFLLLTIPVSIDLKKAEGSILYPDVTAFRDEILFLSDRGIINGYSNGKFGPQDPIKRVQAVHMIIRELGIKTGDAPNPNFKDVPPGSSGYDAIAKAKQLGIISGKSAGIFDPNGTLTRGQMAIILVNAYKLKGNSYSSFKDVPATASIYPFVQSLAAHNITTGYPDGTFRPNETMVRAHFAAFMSRFLNEDFKPFDMAKAPVRSTEEIAKNEQSVVVIELYDENDELVSQGSGFIVANQLVATNFHVISGGTRAVAITESGKEFELEGVVKYDDYLDLAILKPAERIGFPSLPLASFSSAVKGEKAVAIGSPFGLKNSISEGIVSGKQIFEDEMGSLKAIQTTAQITFGSSGGPLLNMKGYVLGLNSFGFEDINFAISSDYVNEFLKDYKKADFKKISTEKFSAMPVLDFEEEDEWEEDEVKEERPEPINMEPLQGTKQTLSDIFLDAVHDSELPVVYGINEDGALIAVNYETKSIKRLPFSLPAESVFYANGELYVTLLKGEHSSYWWNETQNGAVAIVDPQTLKIKKYFDINVDPYDIVADENYFYVSSGSGQWTYLKSYNKETGIEVSSKSIRQQSELFMHSDKKRIYAVNSDTSPRDMEVFTVENGIFTGGYDSPYHGDYNLDTYMTISPDGRYLFNHAGTVFRSTSLRETNMKYFTDLRTGFSDVAFNPELTEFYLTIGDRIYVYDYETFTLRKTYSMSGEGYFLFNHKGKLVVLGEEVSQSTGIWKTFIMSGNVK</sequence>
<dbReference type="SUPFAM" id="SSF50969">
    <property type="entry name" value="YVTN repeat-like/Quinoprotein amine dehydrogenase"/>
    <property type="match status" value="1"/>
</dbReference>
<dbReference type="EMBL" id="CP006643">
    <property type="protein sequence ID" value="AGX06325.1"/>
    <property type="molecule type" value="Genomic_DNA"/>
</dbReference>
<dbReference type="PATRIC" id="fig|1367477.3.peg.4477"/>
<dbReference type="GO" id="GO:0004252">
    <property type="term" value="F:serine-type endopeptidase activity"/>
    <property type="evidence" value="ECO:0007669"/>
    <property type="project" value="InterPro"/>
</dbReference>
<dbReference type="KEGG" id="bif:N288_22425"/>
<evidence type="ECO:0000259" key="3">
    <source>
        <dbReference type="PROSITE" id="PS51272"/>
    </source>
</evidence>
<dbReference type="SUPFAM" id="SSF50494">
    <property type="entry name" value="Trypsin-like serine proteases"/>
    <property type="match status" value="1"/>
</dbReference>
<dbReference type="InterPro" id="IPR009003">
    <property type="entry name" value="Peptidase_S1_PA"/>
</dbReference>
<feature type="domain" description="SLH" evidence="3">
    <location>
        <begin position="25"/>
        <end position="85"/>
    </location>
</feature>
<dbReference type="GO" id="GO:0006508">
    <property type="term" value="P:proteolysis"/>
    <property type="evidence" value="ECO:0007669"/>
    <property type="project" value="InterPro"/>
</dbReference>
<dbReference type="Pfam" id="PF00395">
    <property type="entry name" value="SLH"/>
    <property type="match status" value="3"/>
</dbReference>
<dbReference type="Pfam" id="PF13365">
    <property type="entry name" value="Trypsin_2"/>
    <property type="match status" value="1"/>
</dbReference>
<feature type="domain" description="SLH" evidence="3">
    <location>
        <begin position="86"/>
        <end position="149"/>
    </location>
</feature>
<evidence type="ECO:0000256" key="1">
    <source>
        <dbReference type="ARBA" id="ARBA00022729"/>
    </source>
</evidence>
<dbReference type="OrthoDB" id="185675at2"/>
<dbReference type="PRINTS" id="PR00834">
    <property type="entry name" value="PROTEASES2C"/>
</dbReference>
<keyword evidence="2" id="KW-0645">Protease</keyword>
<feature type="domain" description="SLH" evidence="3">
    <location>
        <begin position="150"/>
        <end position="208"/>
    </location>
</feature>
<keyword evidence="5" id="KW-1185">Reference proteome</keyword>
<dbReference type="Proteomes" id="UP000017805">
    <property type="component" value="Chromosome"/>
</dbReference>
<evidence type="ECO:0000313" key="4">
    <source>
        <dbReference type="EMBL" id="AGX06325.1"/>
    </source>
</evidence>
<organism evidence="4 5">
    <name type="scientific">Bacillus infantis NRRL B-14911</name>
    <dbReference type="NCBI Taxonomy" id="1367477"/>
    <lineage>
        <taxon>Bacteria</taxon>
        <taxon>Bacillati</taxon>
        <taxon>Bacillota</taxon>
        <taxon>Bacilli</taxon>
        <taxon>Bacillales</taxon>
        <taxon>Bacillaceae</taxon>
        <taxon>Bacillus</taxon>
    </lineage>
</organism>
<dbReference type="Gene3D" id="2.130.10.10">
    <property type="entry name" value="YVTN repeat-like/Quinoprotein amine dehydrogenase"/>
    <property type="match status" value="1"/>
</dbReference>